<proteinExistence type="predicted"/>
<gene>
    <name evidence="1" type="ordered locus">ANT_09400</name>
</gene>
<reference evidence="1 2" key="1">
    <citation type="submission" date="2010-12" db="EMBL/GenBank/DDBJ databases">
        <title>Whole genome sequence of Anaerolinea thermophila UNI-1.</title>
        <authorList>
            <person name="Narita-Yamada S."/>
            <person name="Kishi E."/>
            <person name="Watanabe Y."/>
            <person name="Takasaki K."/>
            <person name="Ankai A."/>
            <person name="Oguchi A."/>
            <person name="Fukui S."/>
            <person name="Takahashi M."/>
            <person name="Yashiro I."/>
            <person name="Hosoyama A."/>
            <person name="Sekiguchi Y."/>
            <person name="Hanada S."/>
            <person name="Fujita N."/>
        </authorList>
    </citation>
    <scope>NUCLEOTIDE SEQUENCE [LARGE SCALE GENOMIC DNA]</scope>
    <source>
        <strain evidence="2">DSM 14523 / JCM 11388 / NBRC 100420 / UNI-1</strain>
    </source>
</reference>
<dbReference type="OrthoDB" id="160593at2"/>
<dbReference type="InParanoid" id="E8N3G0"/>
<organism evidence="1 2">
    <name type="scientific">Anaerolinea thermophila (strain DSM 14523 / JCM 11388 / NBRC 100420 / UNI-1)</name>
    <dbReference type="NCBI Taxonomy" id="926569"/>
    <lineage>
        <taxon>Bacteria</taxon>
        <taxon>Bacillati</taxon>
        <taxon>Chloroflexota</taxon>
        <taxon>Anaerolineae</taxon>
        <taxon>Anaerolineales</taxon>
        <taxon>Anaerolineaceae</taxon>
        <taxon>Anaerolinea</taxon>
    </lineage>
</organism>
<dbReference type="EMBL" id="AP012029">
    <property type="protein sequence ID" value="BAJ62974.1"/>
    <property type="molecule type" value="Genomic_DNA"/>
</dbReference>
<dbReference type="AlphaFoldDB" id="E8N3G0"/>
<name>E8N3G0_ANATU</name>
<keyword evidence="2" id="KW-1185">Reference proteome</keyword>
<dbReference type="Gene3D" id="3.20.20.70">
    <property type="entry name" value="Aldolase class I"/>
    <property type="match status" value="2"/>
</dbReference>
<dbReference type="STRING" id="926569.ANT_09400"/>
<evidence type="ECO:0000313" key="1">
    <source>
        <dbReference type="EMBL" id="BAJ62974.1"/>
    </source>
</evidence>
<dbReference type="RefSeq" id="WP_013559365.1">
    <property type="nucleotide sequence ID" value="NC_014960.1"/>
</dbReference>
<evidence type="ECO:0008006" key="3">
    <source>
        <dbReference type="Google" id="ProtNLM"/>
    </source>
</evidence>
<protein>
    <recommendedName>
        <fullName evidence="3">Dihydroorotate dehydrogenase domain-containing protein</fullName>
    </recommendedName>
</protein>
<dbReference type="SUPFAM" id="SSF51395">
    <property type="entry name" value="FMN-linked oxidoreductases"/>
    <property type="match status" value="1"/>
</dbReference>
<evidence type="ECO:0000313" key="2">
    <source>
        <dbReference type="Proteomes" id="UP000008922"/>
    </source>
</evidence>
<sequence length="245" mass="26695">MNRQSLYCPTPWMNAAGTLGFLPSKAWNLPEAQGVFVTNPLSLHPRTPAAQRIALTDAGNLLVHSGLPNPGLVTALRRYARKWEKSPIPVWVHLIPQSPEECYRMIHLVENSAGVSAIEISLPPRLSTGEKQAFLSAMDSELPIVLVLPLNGEEIPVPLDRISAVTLSAPRGMLPSPSGAWIEGRLFSISLFPQMLYAVKQVVQHGIPVIAGAGIYRRAHAQHLLQAGAMAIQVDTVLWKGFLND</sequence>
<dbReference type="KEGG" id="atm:ANT_09400"/>
<dbReference type="InterPro" id="IPR013785">
    <property type="entry name" value="Aldolase_TIM"/>
</dbReference>
<dbReference type="Proteomes" id="UP000008922">
    <property type="component" value="Chromosome"/>
</dbReference>
<dbReference type="eggNOG" id="COG0167">
    <property type="taxonomic scope" value="Bacteria"/>
</dbReference>
<accession>E8N3G0</accession>
<dbReference type="HOGENOM" id="CLU_1131753_0_0_0"/>